<evidence type="ECO:0000313" key="2">
    <source>
        <dbReference type="Proteomes" id="UP000006757"/>
    </source>
</evidence>
<dbReference type="Proteomes" id="UP000006757">
    <property type="component" value="Unassembled WGS sequence"/>
</dbReference>
<evidence type="ECO:0000313" key="1">
    <source>
        <dbReference type="EMBL" id="EKD04986.1"/>
    </source>
</evidence>
<keyword evidence="2" id="KW-1185">Reference proteome</keyword>
<dbReference type="AlphaFoldDB" id="K1VWT7"/>
<comment type="caution">
    <text evidence="1">The sequence shown here is derived from an EMBL/GenBank/DDBJ whole genome shotgun (WGS) entry which is preliminary data.</text>
</comment>
<protein>
    <submittedName>
        <fullName evidence="1">Uncharacterized protein</fullName>
    </submittedName>
</protein>
<name>K1VWT7_TRIAC</name>
<accession>K1VWT7</accession>
<sequence>MSEHEEEHDHDQDDESPFVVNLCRRHVTRAGAAPQRSPTTFQLHDLSGAQNAVPPLQPGRPAFGTLLTMHAPQTPLRVQVGSARVSGVLSVWEADNIRAPRGFKRTSSKLAWSVSHMANDDRELVEGDSTLWNPSPLSVLEVRRPPAPESF</sequence>
<dbReference type="EMBL" id="AMBO01000168">
    <property type="protein sequence ID" value="EKD04986.1"/>
    <property type="molecule type" value="Genomic_DNA"/>
</dbReference>
<organism evidence="1 2">
    <name type="scientific">Trichosporon asahii var. asahii (strain CBS 8904)</name>
    <name type="common">Yeast</name>
    <dbReference type="NCBI Taxonomy" id="1220162"/>
    <lineage>
        <taxon>Eukaryota</taxon>
        <taxon>Fungi</taxon>
        <taxon>Dikarya</taxon>
        <taxon>Basidiomycota</taxon>
        <taxon>Agaricomycotina</taxon>
        <taxon>Tremellomycetes</taxon>
        <taxon>Trichosporonales</taxon>
        <taxon>Trichosporonaceae</taxon>
        <taxon>Trichosporon</taxon>
    </lineage>
</organism>
<reference evidence="1 2" key="1">
    <citation type="journal article" date="2012" name="Eukaryot. Cell">
        <title>Genome sequence of the Trichosporon asahii environmental strain CBS 8904.</title>
        <authorList>
            <person name="Yang R.Y."/>
            <person name="Li H.T."/>
            <person name="Zhu H."/>
            <person name="Zhou G.P."/>
            <person name="Wang M."/>
            <person name="Wang L."/>
        </authorList>
    </citation>
    <scope>NUCLEOTIDE SEQUENCE [LARGE SCALE GENOMIC DNA]</scope>
    <source>
        <strain evidence="1 2">CBS 8904</strain>
    </source>
</reference>
<dbReference type="InParanoid" id="K1VWT7"/>
<gene>
    <name evidence="1" type="ORF">A1Q2_00712</name>
</gene>
<dbReference type="HOGENOM" id="CLU_1732780_0_0_1"/>
<proteinExistence type="predicted"/>